<sequence>MIIEPMKNGDSSKTTKLTKLKVTRDLLIGADTEEVRQAYRLVDLDYHEALEAGLTITCEVLGLRFEEDGALSSLKHAGGRDMWIYRVMEAIEVLRANQEVLS</sequence>
<protein>
    <submittedName>
        <fullName evidence="1">Uncharacterized protein</fullName>
    </submittedName>
</protein>
<gene>
    <name evidence="1" type="ORF">DET61_12067</name>
</gene>
<dbReference type="EMBL" id="QPJI01000020">
    <property type="protein sequence ID" value="RCW62945.1"/>
    <property type="molecule type" value="Genomic_DNA"/>
</dbReference>
<accession>A0A368X554</accession>
<evidence type="ECO:0000313" key="2">
    <source>
        <dbReference type="Proteomes" id="UP000253647"/>
    </source>
</evidence>
<dbReference type="AlphaFoldDB" id="A0A368X554"/>
<evidence type="ECO:0000313" key="1">
    <source>
        <dbReference type="EMBL" id="RCW62945.1"/>
    </source>
</evidence>
<dbReference type="RefSeq" id="WP_114435426.1">
    <property type="nucleotide sequence ID" value="NZ_QPJI01000020.1"/>
</dbReference>
<proteinExistence type="predicted"/>
<comment type="caution">
    <text evidence="1">The sequence shown here is derived from an EMBL/GenBank/DDBJ whole genome shotgun (WGS) entry which is preliminary data.</text>
</comment>
<name>A0A368X554_MARNT</name>
<reference evidence="1 2" key="1">
    <citation type="submission" date="2018-07" db="EMBL/GenBank/DDBJ databases">
        <title>Freshwater and sediment microbial communities from various areas in North America, analyzing microbe dynamics in response to fracking.</title>
        <authorList>
            <person name="Lamendella R."/>
        </authorList>
    </citation>
    <scope>NUCLEOTIDE SEQUENCE [LARGE SCALE GENOMIC DNA]</scope>
    <source>
        <strain evidence="1 2">105B</strain>
    </source>
</reference>
<organism evidence="1 2">
    <name type="scientific">Marinobacter nauticus</name>
    <name type="common">Marinobacter hydrocarbonoclasticus</name>
    <name type="synonym">Marinobacter aquaeolei</name>
    <dbReference type="NCBI Taxonomy" id="2743"/>
    <lineage>
        <taxon>Bacteria</taxon>
        <taxon>Pseudomonadati</taxon>
        <taxon>Pseudomonadota</taxon>
        <taxon>Gammaproteobacteria</taxon>
        <taxon>Pseudomonadales</taxon>
        <taxon>Marinobacteraceae</taxon>
        <taxon>Marinobacter</taxon>
    </lineage>
</organism>
<dbReference type="Proteomes" id="UP000253647">
    <property type="component" value="Unassembled WGS sequence"/>
</dbReference>